<evidence type="ECO:0000256" key="5">
    <source>
        <dbReference type="ARBA" id="ARBA00006335"/>
    </source>
</evidence>
<keyword evidence="10" id="KW-0460">Magnesium</keyword>
<evidence type="ECO:0000256" key="4">
    <source>
        <dbReference type="ARBA" id="ARBA00004991"/>
    </source>
</evidence>
<sequence>MADSNTIRLRVFSLNCWGIRYLSKHCRERYAMIGELLSREEHDIVLLQEVWSEKDFLCLKRKLSSTHPHSHYFKSGVIGSGMATFSRHRIHDAFLYRYSLNGYPYMAHHGDWFGGKAVGMVILNIGRLAAHVYVTHLHAEYCREKDSYLPHRVVQAWELQQFIRHTSSGADLVILAGDLNLHPQDLGNRLLRTYTGLRDSYTETAKFDGCEDGITLIADNPFINPKELCPFEKGIRIDYILYKGSGRVSIQCESLSTTKGSVPDHPFPYSDHEALSADLQLQTLTQQAGRDETRGEQDCAAGKLAELVDIVTEARTEVKVGLYCAERMRYTAARTGVMGMALLLLELAIAAVPWLALRADQPFPRASFYLLGVLCFAILITTFLLYIFYTMEVKALQGAEDQMRLAVGSLQERLRGFPLAQPLNRLCRPLEGQDPCPLEPEE</sequence>
<comment type="catalytic activity">
    <reaction evidence="19">
        <text>1-O-hexadecyl-sn-glycero-3-phosphocholine + H2O = 1-O-hexadecyl-sn-glycerol + phosphocholine + H(+)</text>
        <dbReference type="Rhea" id="RHEA:36087"/>
        <dbReference type="ChEBI" id="CHEBI:15377"/>
        <dbReference type="ChEBI" id="CHEBI:15378"/>
        <dbReference type="ChEBI" id="CHEBI:34115"/>
        <dbReference type="ChEBI" id="CHEBI:64496"/>
        <dbReference type="ChEBI" id="CHEBI:295975"/>
    </reaction>
    <physiologicalReaction direction="left-to-right" evidence="19">
        <dbReference type="Rhea" id="RHEA:36088"/>
    </physiologicalReaction>
</comment>
<feature type="domain" description="Endonuclease/exonuclease/phosphatase" evidence="24">
    <location>
        <begin position="13"/>
        <end position="272"/>
    </location>
</feature>
<dbReference type="GO" id="GO:0046872">
    <property type="term" value="F:metal ion binding"/>
    <property type="evidence" value="ECO:0007669"/>
    <property type="project" value="UniProtKB-KW"/>
</dbReference>
<dbReference type="InterPro" id="IPR036691">
    <property type="entry name" value="Endo/exonu/phosph_ase_sf"/>
</dbReference>
<evidence type="ECO:0000256" key="10">
    <source>
        <dbReference type="ARBA" id="ARBA00022842"/>
    </source>
</evidence>
<evidence type="ECO:0000256" key="21">
    <source>
        <dbReference type="ARBA" id="ARBA00075307"/>
    </source>
</evidence>
<keyword evidence="14 23" id="KW-0472">Membrane</keyword>
<evidence type="ECO:0000313" key="25">
    <source>
        <dbReference type="Ensembl" id="ENSOKIP00005012173.1"/>
    </source>
</evidence>
<comment type="similarity">
    <text evidence="5">Belongs to the neutral sphingomyelinase family.</text>
</comment>
<dbReference type="Proteomes" id="UP000694557">
    <property type="component" value="Unassembled WGS sequence"/>
</dbReference>
<evidence type="ECO:0000256" key="12">
    <source>
        <dbReference type="ARBA" id="ARBA00022989"/>
    </source>
</evidence>
<dbReference type="Gene3D" id="3.60.10.10">
    <property type="entry name" value="Endonuclease/exonuclease/phosphatase"/>
    <property type="match status" value="1"/>
</dbReference>
<dbReference type="RefSeq" id="XP_020338490.1">
    <property type="nucleotide sequence ID" value="XM_020482901.2"/>
</dbReference>
<evidence type="ECO:0000256" key="2">
    <source>
        <dbReference type="ARBA" id="ARBA00004141"/>
    </source>
</evidence>
<evidence type="ECO:0000256" key="20">
    <source>
        <dbReference type="ARBA" id="ARBA00068543"/>
    </source>
</evidence>
<dbReference type="Ensembl" id="ENSOKIT00005012992.1">
    <property type="protein sequence ID" value="ENSOKIP00005012173.1"/>
    <property type="gene ID" value="ENSOKIG00005005468.1"/>
</dbReference>
<evidence type="ECO:0000256" key="3">
    <source>
        <dbReference type="ARBA" id="ARBA00004760"/>
    </source>
</evidence>
<comment type="catalytic activity">
    <reaction evidence="15">
        <text>a sphingosylphosphocholine + H2O = a sphingoid base + phosphocholine + H(+)</text>
        <dbReference type="Rhea" id="RHEA:45296"/>
        <dbReference type="ChEBI" id="CHEBI:15377"/>
        <dbReference type="ChEBI" id="CHEBI:15378"/>
        <dbReference type="ChEBI" id="CHEBI:84410"/>
        <dbReference type="ChEBI" id="CHEBI:85171"/>
        <dbReference type="ChEBI" id="CHEBI:295975"/>
    </reaction>
    <physiologicalReaction direction="left-to-right" evidence="15">
        <dbReference type="Rhea" id="RHEA:45297"/>
    </physiologicalReaction>
</comment>
<evidence type="ECO:0000259" key="24">
    <source>
        <dbReference type="Pfam" id="PF03372"/>
    </source>
</evidence>
<keyword evidence="7 23" id="KW-0812">Transmembrane</keyword>
<evidence type="ECO:0000256" key="8">
    <source>
        <dbReference type="ARBA" id="ARBA00022723"/>
    </source>
</evidence>
<comment type="cofactor">
    <cofactor evidence="1">
        <name>Mg(2+)</name>
        <dbReference type="ChEBI" id="CHEBI:18420"/>
    </cofactor>
</comment>
<comment type="pathway">
    <text evidence="4">Sphingolipid metabolism.</text>
</comment>
<keyword evidence="12 23" id="KW-1133">Transmembrane helix</keyword>
<keyword evidence="26" id="KW-1185">Reference proteome</keyword>
<comment type="subcellular location">
    <subcellularLocation>
        <location evidence="2">Membrane</location>
        <topology evidence="2">Multi-pass membrane protein</topology>
    </subcellularLocation>
</comment>
<evidence type="ECO:0000256" key="15">
    <source>
        <dbReference type="ARBA" id="ARBA00047675"/>
    </source>
</evidence>
<dbReference type="RefSeq" id="XP_031680631.1">
    <property type="nucleotide sequence ID" value="XM_031824771.1"/>
</dbReference>
<feature type="transmembrane region" description="Helical" evidence="23">
    <location>
        <begin position="368"/>
        <end position="389"/>
    </location>
</feature>
<comment type="catalytic activity">
    <reaction evidence="17">
        <text>an N-(acyl)-sphingosylphosphocholine + H2O = an N-acyl-sphingoid base + phosphocholine + H(+)</text>
        <dbReference type="Rhea" id="RHEA:45300"/>
        <dbReference type="ChEBI" id="CHEBI:15377"/>
        <dbReference type="ChEBI" id="CHEBI:15378"/>
        <dbReference type="ChEBI" id="CHEBI:64583"/>
        <dbReference type="ChEBI" id="CHEBI:83273"/>
        <dbReference type="ChEBI" id="CHEBI:295975"/>
    </reaction>
    <physiologicalReaction direction="left-to-right" evidence="17">
        <dbReference type="Rhea" id="RHEA:45301"/>
    </physiologicalReaction>
</comment>
<keyword evidence="8" id="KW-0479">Metal-binding</keyword>
<dbReference type="RefSeq" id="XP_031680633.1">
    <property type="nucleotide sequence ID" value="XM_031824773.1"/>
</dbReference>
<keyword evidence="11" id="KW-0746">Sphingolipid metabolism</keyword>
<evidence type="ECO:0000256" key="13">
    <source>
        <dbReference type="ARBA" id="ARBA00023098"/>
    </source>
</evidence>
<reference evidence="25" key="1">
    <citation type="submission" date="2025-08" db="UniProtKB">
        <authorList>
            <consortium name="Ensembl"/>
        </authorList>
    </citation>
    <scope>IDENTIFICATION</scope>
</reference>
<dbReference type="PANTHER" id="PTHR16320">
    <property type="entry name" value="SPHINGOMYELINASE FAMILY MEMBER"/>
    <property type="match status" value="1"/>
</dbReference>
<comment type="pathway">
    <text evidence="3">Lipid metabolism; sphingolipid metabolism.</text>
</comment>
<comment type="catalytic activity">
    <reaction evidence="18">
        <text>1-O-octadecyl-sn-glycero-3-phosphocholine + H2O = 1-O-octadecyl-sn-glycerol + phosphocholine + H(+)</text>
        <dbReference type="Rhea" id="RHEA:39923"/>
        <dbReference type="ChEBI" id="CHEBI:15377"/>
        <dbReference type="ChEBI" id="CHEBI:15378"/>
        <dbReference type="ChEBI" id="CHEBI:74001"/>
        <dbReference type="ChEBI" id="CHEBI:75216"/>
        <dbReference type="ChEBI" id="CHEBI:295975"/>
    </reaction>
    <physiologicalReaction direction="left-to-right" evidence="18">
        <dbReference type="Rhea" id="RHEA:39924"/>
    </physiologicalReaction>
</comment>
<dbReference type="AlphaFoldDB" id="A0A8C7D474"/>
<dbReference type="RefSeq" id="XP_031680632.1">
    <property type="nucleotide sequence ID" value="XM_031824772.1"/>
</dbReference>
<protein>
    <recommendedName>
        <fullName evidence="20">Sphingomyelin phosphodiesterase 2</fullName>
        <ecNumber evidence="6">3.1.4.12</ecNumber>
    </recommendedName>
    <alternativeName>
        <fullName evidence="21">Lyso-platelet-activating factor-phospholipase C</fullName>
    </alternativeName>
    <alternativeName>
        <fullName evidence="22">Neutral sphingomyelinase</fullName>
    </alternativeName>
</protein>
<dbReference type="RefSeq" id="XP_031680634.1">
    <property type="nucleotide sequence ID" value="XM_031824774.1"/>
</dbReference>
<reference evidence="25" key="2">
    <citation type="submission" date="2025-09" db="UniProtKB">
        <authorList>
            <consortium name="Ensembl"/>
        </authorList>
    </citation>
    <scope>IDENTIFICATION</scope>
</reference>
<dbReference type="CTD" id="797914"/>
<keyword evidence="13" id="KW-0443">Lipid metabolism</keyword>
<dbReference type="GO" id="GO:0004767">
    <property type="term" value="F:sphingomyelin phosphodiesterase activity"/>
    <property type="evidence" value="ECO:0007669"/>
    <property type="project" value="UniProtKB-EC"/>
</dbReference>
<gene>
    <name evidence="25" type="primary">SMPD2</name>
    <name evidence="25" type="synonym">smpd2b</name>
</gene>
<proteinExistence type="inferred from homology"/>
<dbReference type="PANTHER" id="PTHR16320:SF24">
    <property type="entry name" value="PHOSPHODIESTERASE, PUTATIVE-RELATED"/>
    <property type="match status" value="1"/>
</dbReference>
<evidence type="ECO:0000256" key="14">
    <source>
        <dbReference type="ARBA" id="ARBA00023136"/>
    </source>
</evidence>
<evidence type="ECO:0000256" key="23">
    <source>
        <dbReference type="SAM" id="Phobius"/>
    </source>
</evidence>
<evidence type="ECO:0000256" key="7">
    <source>
        <dbReference type="ARBA" id="ARBA00022692"/>
    </source>
</evidence>
<dbReference type="GeneID" id="109890836"/>
<dbReference type="EC" id="3.1.4.12" evidence="6"/>
<dbReference type="GO" id="GO:0006665">
    <property type="term" value="P:sphingolipid metabolic process"/>
    <property type="evidence" value="ECO:0007669"/>
    <property type="project" value="UniProtKB-KW"/>
</dbReference>
<comment type="catalytic activity">
    <reaction evidence="16">
        <text>1-hexadecanoyl-sn-glycero-3-phosphocholine + H2O = 1-hexadecanoyl-sn-glycerol + phosphocholine + H(+)</text>
        <dbReference type="Rhea" id="RHEA:41119"/>
        <dbReference type="ChEBI" id="CHEBI:15377"/>
        <dbReference type="ChEBI" id="CHEBI:15378"/>
        <dbReference type="ChEBI" id="CHEBI:72998"/>
        <dbReference type="ChEBI" id="CHEBI:75542"/>
        <dbReference type="ChEBI" id="CHEBI:295975"/>
    </reaction>
    <physiologicalReaction direction="left-to-right" evidence="16">
        <dbReference type="Rhea" id="RHEA:41120"/>
    </physiologicalReaction>
</comment>
<evidence type="ECO:0000313" key="26">
    <source>
        <dbReference type="Proteomes" id="UP000694557"/>
    </source>
</evidence>
<name>A0A8C7D474_ONCKI</name>
<dbReference type="FunFam" id="3.60.10.10:FF:000033">
    <property type="entry name" value="sphingomyelin phosphodiesterase 2"/>
    <property type="match status" value="1"/>
</dbReference>
<evidence type="ECO:0000256" key="1">
    <source>
        <dbReference type="ARBA" id="ARBA00001946"/>
    </source>
</evidence>
<dbReference type="GO" id="GO:0016020">
    <property type="term" value="C:membrane"/>
    <property type="evidence" value="ECO:0007669"/>
    <property type="project" value="UniProtKB-SubCell"/>
</dbReference>
<evidence type="ECO:0000256" key="18">
    <source>
        <dbReference type="ARBA" id="ARBA00049346"/>
    </source>
</evidence>
<feature type="transmembrane region" description="Helical" evidence="23">
    <location>
        <begin position="337"/>
        <end position="356"/>
    </location>
</feature>
<dbReference type="Pfam" id="PF03372">
    <property type="entry name" value="Exo_endo_phos"/>
    <property type="match status" value="1"/>
</dbReference>
<dbReference type="SUPFAM" id="SSF56219">
    <property type="entry name" value="DNase I-like"/>
    <property type="match status" value="1"/>
</dbReference>
<evidence type="ECO:0000256" key="19">
    <source>
        <dbReference type="ARBA" id="ARBA00051969"/>
    </source>
</evidence>
<accession>A0A8C7D474</accession>
<evidence type="ECO:0000256" key="16">
    <source>
        <dbReference type="ARBA" id="ARBA00048209"/>
    </source>
</evidence>
<evidence type="ECO:0000256" key="22">
    <source>
        <dbReference type="ARBA" id="ARBA00079277"/>
    </source>
</evidence>
<evidence type="ECO:0000256" key="11">
    <source>
        <dbReference type="ARBA" id="ARBA00022919"/>
    </source>
</evidence>
<evidence type="ECO:0000256" key="17">
    <source>
        <dbReference type="ARBA" id="ARBA00048325"/>
    </source>
</evidence>
<keyword evidence="9" id="KW-0378">Hydrolase</keyword>
<organism evidence="25 26">
    <name type="scientific">Oncorhynchus kisutch</name>
    <name type="common">Coho salmon</name>
    <name type="synonym">Salmo kisutch</name>
    <dbReference type="NCBI Taxonomy" id="8019"/>
    <lineage>
        <taxon>Eukaryota</taxon>
        <taxon>Metazoa</taxon>
        <taxon>Chordata</taxon>
        <taxon>Craniata</taxon>
        <taxon>Vertebrata</taxon>
        <taxon>Euteleostomi</taxon>
        <taxon>Actinopterygii</taxon>
        <taxon>Neopterygii</taxon>
        <taxon>Teleostei</taxon>
        <taxon>Protacanthopterygii</taxon>
        <taxon>Salmoniformes</taxon>
        <taxon>Salmonidae</taxon>
        <taxon>Salmoninae</taxon>
        <taxon>Oncorhynchus</taxon>
    </lineage>
</organism>
<dbReference type="InterPro" id="IPR038772">
    <property type="entry name" value="Sph/SMPD2-like"/>
</dbReference>
<evidence type="ECO:0000256" key="6">
    <source>
        <dbReference type="ARBA" id="ARBA00012369"/>
    </source>
</evidence>
<dbReference type="InterPro" id="IPR005135">
    <property type="entry name" value="Endo/exonuclease/phosphatase"/>
</dbReference>
<dbReference type="GeneTree" id="ENSGT00390000009166"/>
<evidence type="ECO:0000256" key="9">
    <source>
        <dbReference type="ARBA" id="ARBA00022801"/>
    </source>
</evidence>